<keyword evidence="2" id="KW-1185">Reference proteome</keyword>
<proteinExistence type="predicted"/>
<dbReference type="AlphaFoldDB" id="A0A327ZMQ3"/>
<evidence type="ECO:0000313" key="1">
    <source>
        <dbReference type="EMBL" id="RAK43690.1"/>
    </source>
</evidence>
<name>A0A327ZMQ3_9STAP</name>
<dbReference type="EMBL" id="PZJH01000010">
    <property type="protein sequence ID" value="RAK43690.1"/>
    <property type="molecule type" value="Genomic_DNA"/>
</dbReference>
<comment type="caution">
    <text evidence="1">The sequence shown here is derived from an EMBL/GenBank/DDBJ whole genome shotgun (WGS) entry which is preliminary data.</text>
</comment>
<sequence length="132" mass="15562">MNNTLPLMDINNSTSMIYKVYSIEHDPKVVKFEISFTNGHRNLLFKHILYEEDLIILSHLQSLNTGKYHFVEPSLYIDIKNIHETTIDITIHLKALLENHDSSHRTDNAYDMTVEKHGFIQFIEYLQHHVVQ</sequence>
<gene>
    <name evidence="1" type="ORF">BHU61_12365</name>
</gene>
<dbReference type="RefSeq" id="WP_111717315.1">
    <property type="nucleotide sequence ID" value="NZ_JBHSSR010000010.1"/>
</dbReference>
<evidence type="ECO:0000313" key="2">
    <source>
        <dbReference type="Proteomes" id="UP000249808"/>
    </source>
</evidence>
<reference evidence="1 2" key="1">
    <citation type="journal article" date="2018" name="Front. Microbiol.">
        <title>Description and Comparative Genomics of Macrococcus caseolyticus subsp. hominis subsp. nov., Macrococcus goetzii sp. nov., Macrococcus epidermidis sp. nov., and Macrococcus bohemicus sp. nov., Novel Macrococci From Human Clinical Material With Virulence Potential and Suspected Uptake of Foreign DNA by Natural Transformation.</title>
        <authorList>
            <person name="Maslanova I."/>
            <person name="Wertheimer Z."/>
            <person name="Sedlacek I."/>
            <person name="Svec P."/>
            <person name="Indrakova A."/>
            <person name="Kovarovic V."/>
            <person name="Schumann P."/>
            <person name="Sproer C."/>
            <person name="Kralova S."/>
            <person name="Sedo O."/>
            <person name="Kristofova L."/>
            <person name="Vrbovska V."/>
            <person name="Fuzik T."/>
            <person name="Petras P."/>
            <person name="Zdrahal Z."/>
            <person name="Ruzickova V."/>
            <person name="Doskar J."/>
            <person name="Pantucek R."/>
        </authorList>
    </citation>
    <scope>NUCLEOTIDE SEQUENCE [LARGE SCALE GENOMIC DNA]</scope>
    <source>
        <strain evidence="1 2">01/688</strain>
    </source>
</reference>
<accession>A0A327ZMQ3</accession>
<organism evidence="1 2">
    <name type="scientific">Macrococcus epidermidis</name>
    <dbReference type="NCBI Taxonomy" id="1902580"/>
    <lineage>
        <taxon>Bacteria</taxon>
        <taxon>Bacillati</taxon>
        <taxon>Bacillota</taxon>
        <taxon>Bacilli</taxon>
        <taxon>Bacillales</taxon>
        <taxon>Staphylococcaceae</taxon>
        <taxon>Macrococcus</taxon>
    </lineage>
</organism>
<dbReference type="Proteomes" id="UP000249808">
    <property type="component" value="Unassembled WGS sequence"/>
</dbReference>
<protein>
    <submittedName>
        <fullName evidence="1">Uncharacterized protein</fullName>
    </submittedName>
</protein>